<proteinExistence type="predicted"/>
<sequence>MTCSCTTNTPGDHYVFRLRGQVIRSAIGNQIAKFIPPIDYEHCKSTNRPDYKRGRIDLATVFELTKNESSVCRSAHSGCRTDDDLCLLCEEFMTRLKEFILHEASHLQLITVIEGYCQQTLDPPKCMEYWRKQLHELKTIGRDIEIEEVCKKAGQC</sequence>
<protein>
    <recommendedName>
        <fullName evidence="3">Saposin B-type domain-containing protein</fullName>
    </recommendedName>
</protein>
<reference evidence="1" key="1">
    <citation type="submission" date="2024-06" db="EMBL/GenBank/DDBJ databases">
        <authorList>
            <person name="Liu X."/>
            <person name="Lenzi L."/>
            <person name="Haldenby T S."/>
            <person name="Uol C."/>
        </authorList>
    </citation>
    <scope>NUCLEOTIDE SEQUENCE</scope>
</reference>
<dbReference type="EMBL" id="CAXLJL010000267">
    <property type="protein sequence ID" value="CAL5135533.1"/>
    <property type="molecule type" value="Genomic_DNA"/>
</dbReference>
<comment type="caution">
    <text evidence="1">The sequence shown here is derived from an EMBL/GenBank/DDBJ whole genome shotgun (WGS) entry which is preliminary data.</text>
</comment>
<organism evidence="1 2">
    <name type="scientific">Calicophoron daubneyi</name>
    <name type="common">Rumen fluke</name>
    <name type="synonym">Paramphistomum daubneyi</name>
    <dbReference type="NCBI Taxonomy" id="300641"/>
    <lineage>
        <taxon>Eukaryota</taxon>
        <taxon>Metazoa</taxon>
        <taxon>Spiralia</taxon>
        <taxon>Lophotrochozoa</taxon>
        <taxon>Platyhelminthes</taxon>
        <taxon>Trematoda</taxon>
        <taxon>Digenea</taxon>
        <taxon>Plagiorchiida</taxon>
        <taxon>Pronocephalata</taxon>
        <taxon>Paramphistomoidea</taxon>
        <taxon>Paramphistomidae</taxon>
        <taxon>Calicophoron</taxon>
    </lineage>
</organism>
<gene>
    <name evidence="1" type="ORF">CDAUBV1_LOCUS9670</name>
</gene>
<evidence type="ECO:0000313" key="1">
    <source>
        <dbReference type="EMBL" id="CAL5135533.1"/>
    </source>
</evidence>
<evidence type="ECO:0008006" key="3">
    <source>
        <dbReference type="Google" id="ProtNLM"/>
    </source>
</evidence>
<dbReference type="AlphaFoldDB" id="A0AAV2TDU4"/>
<evidence type="ECO:0000313" key="2">
    <source>
        <dbReference type="Proteomes" id="UP001497525"/>
    </source>
</evidence>
<dbReference type="InterPro" id="IPR011001">
    <property type="entry name" value="Saposin-like"/>
</dbReference>
<accession>A0AAV2TDU4</accession>
<dbReference type="SUPFAM" id="SSF47862">
    <property type="entry name" value="Saposin"/>
    <property type="match status" value="1"/>
</dbReference>
<dbReference type="Proteomes" id="UP001497525">
    <property type="component" value="Unassembled WGS sequence"/>
</dbReference>
<name>A0AAV2TDU4_CALDB</name>